<dbReference type="SMART" id="SM00116">
    <property type="entry name" value="CBS"/>
    <property type="match status" value="4"/>
</dbReference>
<name>A0A0M0BVG1_9ARCH</name>
<evidence type="ECO:0000256" key="1">
    <source>
        <dbReference type="ARBA" id="ARBA00023122"/>
    </source>
</evidence>
<dbReference type="PANTHER" id="PTHR43080">
    <property type="entry name" value="CBS DOMAIN-CONTAINING PROTEIN CBSX3, MITOCHONDRIAL"/>
    <property type="match status" value="1"/>
</dbReference>
<keyword evidence="1 2" id="KW-0129">CBS domain</keyword>
<reference evidence="5" key="1">
    <citation type="submission" date="2015-06" db="EMBL/GenBank/DDBJ databases">
        <title>New insights into the roles of widespread benthic archaea in carbon and nitrogen cycling.</title>
        <authorList>
            <person name="Lazar C.S."/>
            <person name="Baker B.J."/>
            <person name="Seitz K.W."/>
            <person name="Hyde A.S."/>
            <person name="Dick G.J."/>
            <person name="Hinrichs K.-U."/>
            <person name="Teske A.P."/>
        </authorList>
    </citation>
    <scope>NUCLEOTIDE SEQUENCE [LARGE SCALE GENOMIC DNA]</scope>
</reference>
<evidence type="ECO:0000313" key="5">
    <source>
        <dbReference type="Proteomes" id="UP000054016"/>
    </source>
</evidence>
<gene>
    <name evidence="4" type="ORF">AC478_01085</name>
</gene>
<dbReference type="InterPro" id="IPR051257">
    <property type="entry name" value="Diverse_CBS-Domain"/>
</dbReference>
<feature type="domain" description="CBS" evidence="3">
    <location>
        <begin position="41"/>
        <end position="96"/>
    </location>
</feature>
<dbReference type="PANTHER" id="PTHR43080:SF2">
    <property type="entry name" value="CBS DOMAIN-CONTAINING PROTEIN"/>
    <property type="match status" value="1"/>
</dbReference>
<comment type="caution">
    <text evidence="4">The sequence shown here is derived from an EMBL/GenBank/DDBJ whole genome shotgun (WGS) entry which is preliminary data.</text>
</comment>
<dbReference type="SUPFAM" id="SSF54631">
    <property type="entry name" value="CBS-domain pair"/>
    <property type="match status" value="2"/>
</dbReference>
<accession>A0A0M0BVG1</accession>
<dbReference type="EMBL" id="LFWV01000010">
    <property type="protein sequence ID" value="KON32161.1"/>
    <property type="molecule type" value="Genomic_DNA"/>
</dbReference>
<dbReference type="Pfam" id="PF00571">
    <property type="entry name" value="CBS"/>
    <property type="match status" value="4"/>
</dbReference>
<dbReference type="Proteomes" id="UP000054016">
    <property type="component" value="Unassembled WGS sequence"/>
</dbReference>
<sequence length="307" mass="34174">MVWEKIMEPEDLKKENSSVVGNIPVQHDRCRLRSMNLDELMTREVVTTTPEKTLYEAAQLMGEKNIGSLLVFKYDTAVGVITERDLLNVVSSGVKLEKDWIGGGASIRDEKVEKVMSFPVVKICVKSPLKEAARIMIEKRIRRLAVCDLGEVVGIITASDMIKSLPEAPENMEVWFQVDYFMAKKIIAVDAEMLVENVAEIMAEKRVGSVIVTSQGKPVGIFTERDLLNKFLVRDKSLIAEVGNACSSPLITAPVGMCIHEAGVIMTKNRIKRLPITKDRKLVGILSARDLVEAYARASTQKGSKRR</sequence>
<feature type="domain" description="CBS" evidence="3">
    <location>
        <begin position="116"/>
        <end position="174"/>
    </location>
</feature>
<evidence type="ECO:0000256" key="2">
    <source>
        <dbReference type="PROSITE-ProRule" id="PRU00703"/>
    </source>
</evidence>
<dbReference type="AlphaFoldDB" id="A0A0M0BVG1"/>
<dbReference type="InterPro" id="IPR000644">
    <property type="entry name" value="CBS_dom"/>
</dbReference>
<evidence type="ECO:0000313" key="4">
    <source>
        <dbReference type="EMBL" id="KON32161.1"/>
    </source>
</evidence>
<dbReference type="InterPro" id="IPR046342">
    <property type="entry name" value="CBS_dom_sf"/>
</dbReference>
<feature type="domain" description="CBS" evidence="3">
    <location>
        <begin position="182"/>
        <end position="238"/>
    </location>
</feature>
<feature type="domain" description="CBS" evidence="3">
    <location>
        <begin position="246"/>
        <end position="302"/>
    </location>
</feature>
<dbReference type="Gene3D" id="3.10.580.10">
    <property type="entry name" value="CBS-domain"/>
    <property type="match status" value="2"/>
</dbReference>
<proteinExistence type="predicted"/>
<dbReference type="PROSITE" id="PS51371">
    <property type="entry name" value="CBS"/>
    <property type="match status" value="4"/>
</dbReference>
<evidence type="ECO:0000259" key="3">
    <source>
        <dbReference type="PROSITE" id="PS51371"/>
    </source>
</evidence>
<organism evidence="4 5">
    <name type="scientific">miscellaneous Crenarchaeota group-1 archaeon SG8-32-3</name>
    <dbReference type="NCBI Taxonomy" id="1685125"/>
    <lineage>
        <taxon>Archaea</taxon>
        <taxon>Candidatus Bathyarchaeota</taxon>
        <taxon>MCG-1</taxon>
    </lineage>
</organism>
<protein>
    <recommendedName>
        <fullName evidence="3">CBS domain-containing protein</fullName>
    </recommendedName>
</protein>